<reference evidence="2 3" key="1">
    <citation type="journal article" date="2020" name="Cell">
        <title>Large-Scale Comparative Analyses of Tick Genomes Elucidate Their Genetic Diversity and Vector Capacities.</title>
        <authorList>
            <consortium name="Tick Genome and Microbiome Consortium (TIGMIC)"/>
            <person name="Jia N."/>
            <person name="Wang J."/>
            <person name="Shi W."/>
            <person name="Du L."/>
            <person name="Sun Y."/>
            <person name="Zhan W."/>
            <person name="Jiang J.F."/>
            <person name="Wang Q."/>
            <person name="Zhang B."/>
            <person name="Ji P."/>
            <person name="Bell-Sakyi L."/>
            <person name="Cui X.M."/>
            <person name="Yuan T.T."/>
            <person name="Jiang B.G."/>
            <person name="Yang W.F."/>
            <person name="Lam T.T."/>
            <person name="Chang Q.C."/>
            <person name="Ding S.J."/>
            <person name="Wang X.J."/>
            <person name="Zhu J.G."/>
            <person name="Ruan X.D."/>
            <person name="Zhao L."/>
            <person name="Wei J.T."/>
            <person name="Ye R.Z."/>
            <person name="Que T.C."/>
            <person name="Du C.H."/>
            <person name="Zhou Y.H."/>
            <person name="Cheng J.X."/>
            <person name="Dai P.F."/>
            <person name="Guo W.B."/>
            <person name="Han X.H."/>
            <person name="Huang E.J."/>
            <person name="Li L.F."/>
            <person name="Wei W."/>
            <person name="Gao Y.C."/>
            <person name="Liu J.Z."/>
            <person name="Shao H.Z."/>
            <person name="Wang X."/>
            <person name="Wang C.C."/>
            <person name="Yang T.C."/>
            <person name="Huo Q.B."/>
            <person name="Li W."/>
            <person name="Chen H.Y."/>
            <person name="Chen S.E."/>
            <person name="Zhou L.G."/>
            <person name="Ni X.B."/>
            <person name="Tian J.H."/>
            <person name="Sheng Y."/>
            <person name="Liu T."/>
            <person name="Pan Y.S."/>
            <person name="Xia L.Y."/>
            <person name="Li J."/>
            <person name="Zhao F."/>
            <person name="Cao W.C."/>
        </authorList>
    </citation>
    <scope>NUCLEOTIDE SEQUENCE [LARGE SCALE GENOMIC DNA]</scope>
    <source>
        <strain evidence="2">HaeL-2018</strain>
    </source>
</reference>
<dbReference type="GO" id="GO:0004222">
    <property type="term" value="F:metalloendopeptidase activity"/>
    <property type="evidence" value="ECO:0007669"/>
    <property type="project" value="InterPro"/>
</dbReference>
<keyword evidence="3" id="KW-1185">Reference proteome</keyword>
<accession>A0A9J6G884</accession>
<dbReference type="Gene3D" id="3.40.390.10">
    <property type="entry name" value="Collagenase (Catalytic Domain)"/>
    <property type="match status" value="1"/>
</dbReference>
<dbReference type="OrthoDB" id="6491022at2759"/>
<dbReference type="VEuPathDB" id="VectorBase:HLOH_065120"/>
<evidence type="ECO:0000259" key="1">
    <source>
        <dbReference type="Pfam" id="PF01431"/>
    </source>
</evidence>
<dbReference type="EMBL" id="JABSTR010000005">
    <property type="protein sequence ID" value="KAH9370929.1"/>
    <property type="molecule type" value="Genomic_DNA"/>
</dbReference>
<evidence type="ECO:0000313" key="3">
    <source>
        <dbReference type="Proteomes" id="UP000821853"/>
    </source>
</evidence>
<dbReference type="PANTHER" id="PTHR11733:SF241">
    <property type="entry name" value="GH26575P-RELATED"/>
    <property type="match status" value="1"/>
</dbReference>
<dbReference type="PROSITE" id="PS51885">
    <property type="entry name" value="NEPRILYSIN"/>
    <property type="match status" value="1"/>
</dbReference>
<dbReference type="OMA" id="NERYAPD"/>
<sequence>MSILGSTVDADGGLREWWTSATKERFIKRARCFQNSFADAAILYVKEGLRDESLFMEDNVVDGAVLRPLYNIHKQLAKESPRGDFIPGLPKDLDPNKLFFINWASTFCEPEQDETAMRERLRFKLSAPSRIRLNVALSHFPPFSDAFSCSAGSAMNQSKACSFW</sequence>
<comment type="caution">
    <text evidence="2">The sequence shown here is derived from an EMBL/GenBank/DDBJ whole genome shotgun (WGS) entry which is preliminary data.</text>
</comment>
<dbReference type="Pfam" id="PF01431">
    <property type="entry name" value="Peptidase_M13"/>
    <property type="match status" value="1"/>
</dbReference>
<dbReference type="GO" id="GO:0005886">
    <property type="term" value="C:plasma membrane"/>
    <property type="evidence" value="ECO:0007669"/>
    <property type="project" value="TreeGrafter"/>
</dbReference>
<feature type="domain" description="Peptidase M13 C-terminal" evidence="1">
    <location>
        <begin position="5"/>
        <end position="162"/>
    </location>
</feature>
<dbReference type="InterPro" id="IPR018497">
    <property type="entry name" value="Peptidase_M13_C"/>
</dbReference>
<evidence type="ECO:0000313" key="2">
    <source>
        <dbReference type="EMBL" id="KAH9370929.1"/>
    </source>
</evidence>
<dbReference type="AlphaFoldDB" id="A0A9J6G884"/>
<name>A0A9J6G884_HAELO</name>
<dbReference type="InterPro" id="IPR024079">
    <property type="entry name" value="MetalloPept_cat_dom_sf"/>
</dbReference>
<gene>
    <name evidence="2" type="ORF">HPB48_011784</name>
</gene>
<dbReference type="PANTHER" id="PTHR11733">
    <property type="entry name" value="ZINC METALLOPROTEASE FAMILY M13 NEPRILYSIN-RELATED"/>
    <property type="match status" value="1"/>
</dbReference>
<dbReference type="GO" id="GO:0016485">
    <property type="term" value="P:protein processing"/>
    <property type="evidence" value="ECO:0007669"/>
    <property type="project" value="TreeGrafter"/>
</dbReference>
<proteinExistence type="predicted"/>
<dbReference type="SUPFAM" id="SSF55486">
    <property type="entry name" value="Metalloproteases ('zincins'), catalytic domain"/>
    <property type="match status" value="1"/>
</dbReference>
<dbReference type="InterPro" id="IPR000718">
    <property type="entry name" value="Peptidase_M13"/>
</dbReference>
<dbReference type="Proteomes" id="UP000821853">
    <property type="component" value="Chromosome 3"/>
</dbReference>
<organism evidence="2 3">
    <name type="scientific">Haemaphysalis longicornis</name>
    <name type="common">Bush tick</name>
    <dbReference type="NCBI Taxonomy" id="44386"/>
    <lineage>
        <taxon>Eukaryota</taxon>
        <taxon>Metazoa</taxon>
        <taxon>Ecdysozoa</taxon>
        <taxon>Arthropoda</taxon>
        <taxon>Chelicerata</taxon>
        <taxon>Arachnida</taxon>
        <taxon>Acari</taxon>
        <taxon>Parasitiformes</taxon>
        <taxon>Ixodida</taxon>
        <taxon>Ixodoidea</taxon>
        <taxon>Ixodidae</taxon>
        <taxon>Haemaphysalinae</taxon>
        <taxon>Haemaphysalis</taxon>
    </lineage>
</organism>
<protein>
    <recommendedName>
        <fullName evidence="1">Peptidase M13 C-terminal domain-containing protein</fullName>
    </recommendedName>
</protein>